<gene>
    <name evidence="2" type="ORF">OKIOD_LOCUS13632</name>
</gene>
<feature type="region of interest" description="Disordered" evidence="1">
    <location>
        <begin position="159"/>
        <end position="183"/>
    </location>
</feature>
<name>A0ABN7T1Z6_OIKDI</name>
<evidence type="ECO:0000313" key="2">
    <source>
        <dbReference type="EMBL" id="CAG5110468.1"/>
    </source>
</evidence>
<dbReference type="Proteomes" id="UP001158576">
    <property type="component" value="Chromosome 2"/>
</dbReference>
<proteinExistence type="predicted"/>
<evidence type="ECO:0000256" key="1">
    <source>
        <dbReference type="SAM" id="MobiDB-lite"/>
    </source>
</evidence>
<evidence type="ECO:0000313" key="3">
    <source>
        <dbReference type="Proteomes" id="UP001158576"/>
    </source>
</evidence>
<feature type="compositionally biased region" description="Basic and acidic residues" evidence="1">
    <location>
        <begin position="173"/>
        <end position="183"/>
    </location>
</feature>
<sequence length="183" mass="20956">MEGVWIDVKRAIANWKKNQGRHSTTWNANNKRRWGYFIRVKNSKEIAVKYAKRALYINFAGNDNIILCELLDTITPPTTRFKQGTTPYIFCPWPRCNKQTTFDANGAAIISRSTADEHFPRQSTQNVPAGVPGLLSVRLSSRRNTVRKPNNKAVIENVEDGENESNCDMNIEPPRKNSRIYED</sequence>
<keyword evidence="3" id="KW-1185">Reference proteome</keyword>
<protein>
    <submittedName>
        <fullName evidence="2">Oidioi.mRNA.OKI2018_I69.chr2.g4867.t1.cds</fullName>
    </submittedName>
</protein>
<organism evidence="2 3">
    <name type="scientific">Oikopleura dioica</name>
    <name type="common">Tunicate</name>
    <dbReference type="NCBI Taxonomy" id="34765"/>
    <lineage>
        <taxon>Eukaryota</taxon>
        <taxon>Metazoa</taxon>
        <taxon>Chordata</taxon>
        <taxon>Tunicata</taxon>
        <taxon>Appendicularia</taxon>
        <taxon>Copelata</taxon>
        <taxon>Oikopleuridae</taxon>
        <taxon>Oikopleura</taxon>
    </lineage>
</organism>
<accession>A0ABN7T1Z6</accession>
<dbReference type="EMBL" id="OU015567">
    <property type="protein sequence ID" value="CAG5110468.1"/>
    <property type="molecule type" value="Genomic_DNA"/>
</dbReference>
<reference evidence="2 3" key="1">
    <citation type="submission" date="2021-04" db="EMBL/GenBank/DDBJ databases">
        <authorList>
            <person name="Bliznina A."/>
        </authorList>
    </citation>
    <scope>NUCLEOTIDE SEQUENCE [LARGE SCALE GENOMIC DNA]</scope>
</reference>